<dbReference type="EnsemblMetazoa" id="SMAR003499-RA">
    <property type="protein sequence ID" value="SMAR003499-PA"/>
    <property type="gene ID" value="SMAR003499"/>
</dbReference>
<protein>
    <recommendedName>
        <fullName evidence="6">dihydropyrimidinase</fullName>
        <ecNumber evidence="6">3.5.2.2</ecNumber>
    </recommendedName>
</protein>
<reference evidence="9" key="2">
    <citation type="submission" date="2015-02" db="UniProtKB">
        <authorList>
            <consortium name="EnsemblMetazoa"/>
        </authorList>
    </citation>
    <scope>IDENTIFICATION</scope>
</reference>
<comment type="similarity">
    <text evidence="2">Belongs to the metallo-dependent hydrolases superfamily. Hydantoinase/dihydropyrimidinase family.</text>
</comment>
<evidence type="ECO:0000256" key="4">
    <source>
        <dbReference type="ARBA" id="ARBA00022801"/>
    </source>
</evidence>
<evidence type="ECO:0000256" key="7">
    <source>
        <dbReference type="SAM" id="MobiDB-lite"/>
    </source>
</evidence>
<dbReference type="Pfam" id="PF01979">
    <property type="entry name" value="Amidohydro_1"/>
    <property type="match status" value="1"/>
</dbReference>
<keyword evidence="10" id="KW-1185">Reference proteome</keyword>
<dbReference type="CDD" id="cd01314">
    <property type="entry name" value="D-HYD"/>
    <property type="match status" value="1"/>
</dbReference>
<evidence type="ECO:0000256" key="3">
    <source>
        <dbReference type="ARBA" id="ARBA00022723"/>
    </source>
</evidence>
<keyword evidence="4" id="KW-0378">Hydrolase</keyword>
<dbReference type="InterPro" id="IPR032466">
    <property type="entry name" value="Metal_Hydrolase"/>
</dbReference>
<name>T1IR18_STRMM</name>
<dbReference type="InterPro" id="IPR011059">
    <property type="entry name" value="Metal-dep_hydrolase_composite"/>
</dbReference>
<feature type="compositionally biased region" description="Low complexity" evidence="7">
    <location>
        <begin position="15"/>
        <end position="27"/>
    </location>
</feature>
<feature type="compositionally biased region" description="Polar residues" evidence="7">
    <location>
        <begin position="69"/>
        <end position="78"/>
    </location>
</feature>
<accession>T1IR18</accession>
<dbReference type="InterPro" id="IPR011778">
    <property type="entry name" value="Hydantoinase/dihydroPyrase"/>
</dbReference>
<dbReference type="GO" id="GO:0004157">
    <property type="term" value="F:dihydropyrimidinase activity"/>
    <property type="evidence" value="ECO:0007669"/>
    <property type="project" value="UniProtKB-EC"/>
</dbReference>
<comment type="catalytic activity">
    <reaction evidence="5">
        <text>5,6-dihydrouracil + H2O = 3-(carbamoylamino)propanoate + H(+)</text>
        <dbReference type="Rhea" id="RHEA:16121"/>
        <dbReference type="ChEBI" id="CHEBI:11892"/>
        <dbReference type="ChEBI" id="CHEBI:15377"/>
        <dbReference type="ChEBI" id="CHEBI:15378"/>
        <dbReference type="ChEBI" id="CHEBI:15901"/>
        <dbReference type="EC" id="3.5.2.2"/>
    </reaction>
</comment>
<dbReference type="SUPFAM" id="SSF51556">
    <property type="entry name" value="Metallo-dependent hydrolases"/>
    <property type="match status" value="1"/>
</dbReference>
<dbReference type="GO" id="GO:0005829">
    <property type="term" value="C:cytosol"/>
    <property type="evidence" value="ECO:0007669"/>
    <property type="project" value="TreeGrafter"/>
</dbReference>
<sequence length="719" mass="77225">MDSSQRSSSPTHSVAGSISSIASIGSGNCNPNRPRLKSSFFGVIPDAFDAKSLSLGQASPARKGRVANGTPSVTSETSQPEMDEVMSHLEFNGSDGPVVEEVMQAKQMEIMSAEPIIESAHNRLLLKGGKIVNDDQMVDGDVYVEDGIIKQVGRDLTIPGGTKILDVRGKLVIPGGIDTHTQFQTASNGVVSVDDFYQGTKAALAGGTTMIVNTVIENRNTSILEAYEKWRSWADEKACCDYGLQVTIPSWSPKTRKEMETLTQEKGVSAFRLFTSNKDEMMLNDEEMCQAMESIKDLGGISNVHCGNGTLVAHNEKKFLSLGITGPEGHQLSYSEDIEADSANHAITIAAQVNCPVIISDVMSKSTADVITKKRQQGAIAFGEPIAASLGTDGTHYYNKCWNHCAAHVMSPPLRLDPTTPAYLMDFLASGDLYVTGSAHCTFSSTQKSAGQNDFTKIPNGVNGVEDRMSIIWEKGVMTGKLDPCQFVAVTSTNAAKLFNVYPRKGRIAVGSDADVVVWDGQSTRAISVKSHHQKVDFNIFEGMQCHGVPYHVIANGRLVMEEGALRACQGAGRFVAMPTFSPHIYMRVQGKDKALLPCVIDREPSNGPVVESPMVAATNGVRLQESMPFKSSPICFDLPIPGTPMSGLPVSSSPMSASPGSVSSMSEEFHQRPPTRGGHRNLQDSSFSLSGAQFDDAKSPRPGIRVNNPPGGKSTALW</sequence>
<dbReference type="PhylomeDB" id="T1IR18"/>
<evidence type="ECO:0000256" key="1">
    <source>
        <dbReference type="ARBA" id="ARBA00001947"/>
    </source>
</evidence>
<feature type="region of interest" description="Disordered" evidence="7">
    <location>
        <begin position="58"/>
        <end position="78"/>
    </location>
</feature>
<dbReference type="AlphaFoldDB" id="T1IR18"/>
<dbReference type="GO" id="GO:0046872">
    <property type="term" value="F:metal ion binding"/>
    <property type="evidence" value="ECO:0007669"/>
    <property type="project" value="UniProtKB-KW"/>
</dbReference>
<dbReference type="eggNOG" id="KOG2584">
    <property type="taxonomic scope" value="Eukaryota"/>
</dbReference>
<keyword evidence="3" id="KW-0479">Metal-binding</keyword>
<feature type="region of interest" description="Disordered" evidence="7">
    <location>
        <begin position="1"/>
        <end position="30"/>
    </location>
</feature>
<organism evidence="9 10">
    <name type="scientific">Strigamia maritima</name>
    <name type="common">European centipede</name>
    <name type="synonym">Geophilus maritimus</name>
    <dbReference type="NCBI Taxonomy" id="126957"/>
    <lineage>
        <taxon>Eukaryota</taxon>
        <taxon>Metazoa</taxon>
        <taxon>Ecdysozoa</taxon>
        <taxon>Arthropoda</taxon>
        <taxon>Myriapoda</taxon>
        <taxon>Chilopoda</taxon>
        <taxon>Pleurostigmophora</taxon>
        <taxon>Geophilomorpha</taxon>
        <taxon>Linotaeniidae</taxon>
        <taxon>Strigamia</taxon>
    </lineage>
</organism>
<dbReference type="NCBIfam" id="TIGR02033">
    <property type="entry name" value="D-hydantoinase"/>
    <property type="match status" value="1"/>
</dbReference>
<evidence type="ECO:0000256" key="6">
    <source>
        <dbReference type="ARBA" id="ARBA00039113"/>
    </source>
</evidence>
<dbReference type="InterPro" id="IPR006680">
    <property type="entry name" value="Amidohydro-rel"/>
</dbReference>
<evidence type="ECO:0000256" key="5">
    <source>
        <dbReference type="ARBA" id="ARBA00036696"/>
    </source>
</evidence>
<dbReference type="InterPro" id="IPR050378">
    <property type="entry name" value="Metallo-dep_Hydrolases_sf"/>
</dbReference>
<evidence type="ECO:0000313" key="9">
    <source>
        <dbReference type="EnsemblMetazoa" id="SMAR003499-PA"/>
    </source>
</evidence>
<dbReference type="GO" id="GO:0006208">
    <property type="term" value="P:pyrimidine nucleobase catabolic process"/>
    <property type="evidence" value="ECO:0007669"/>
    <property type="project" value="TreeGrafter"/>
</dbReference>
<dbReference type="Gene3D" id="3.20.20.140">
    <property type="entry name" value="Metal-dependent hydrolases"/>
    <property type="match status" value="1"/>
</dbReference>
<feature type="region of interest" description="Disordered" evidence="7">
    <location>
        <begin position="648"/>
        <end position="719"/>
    </location>
</feature>
<evidence type="ECO:0000256" key="2">
    <source>
        <dbReference type="ARBA" id="ARBA00008829"/>
    </source>
</evidence>
<proteinExistence type="inferred from homology"/>
<dbReference type="HOGENOM" id="CLU_015572_2_2_1"/>
<dbReference type="PANTHER" id="PTHR11647:SF1">
    <property type="entry name" value="COLLAPSIN RESPONSE MEDIATOR PROTEIN"/>
    <property type="match status" value="1"/>
</dbReference>
<evidence type="ECO:0000259" key="8">
    <source>
        <dbReference type="Pfam" id="PF01979"/>
    </source>
</evidence>
<reference evidence="10" key="1">
    <citation type="submission" date="2011-05" db="EMBL/GenBank/DDBJ databases">
        <authorList>
            <person name="Richards S.R."/>
            <person name="Qu J."/>
            <person name="Jiang H."/>
            <person name="Jhangiani S.N."/>
            <person name="Agravi P."/>
            <person name="Goodspeed R."/>
            <person name="Gross S."/>
            <person name="Mandapat C."/>
            <person name="Jackson L."/>
            <person name="Mathew T."/>
            <person name="Pu L."/>
            <person name="Thornton R."/>
            <person name="Saada N."/>
            <person name="Wilczek-Boney K.B."/>
            <person name="Lee S."/>
            <person name="Kovar C."/>
            <person name="Wu Y."/>
            <person name="Scherer S.E."/>
            <person name="Worley K.C."/>
            <person name="Muzny D.M."/>
            <person name="Gibbs R."/>
        </authorList>
    </citation>
    <scope>NUCLEOTIDE SEQUENCE</scope>
    <source>
        <strain evidence="10">Brora</strain>
    </source>
</reference>
<feature type="compositionally biased region" description="Polar residues" evidence="7">
    <location>
        <begin position="1"/>
        <end position="14"/>
    </location>
</feature>
<evidence type="ECO:0000313" key="10">
    <source>
        <dbReference type="Proteomes" id="UP000014500"/>
    </source>
</evidence>
<dbReference type="EC" id="3.5.2.2" evidence="6"/>
<dbReference type="EMBL" id="JH431327">
    <property type="status" value="NOT_ANNOTATED_CDS"/>
    <property type="molecule type" value="Genomic_DNA"/>
</dbReference>
<comment type="cofactor">
    <cofactor evidence="1">
        <name>Zn(2+)</name>
        <dbReference type="ChEBI" id="CHEBI:29105"/>
    </cofactor>
</comment>
<feature type="domain" description="Amidohydrolase-related" evidence="8">
    <location>
        <begin position="171"/>
        <end position="560"/>
    </location>
</feature>
<dbReference type="Gene3D" id="2.30.40.10">
    <property type="entry name" value="Urease, subunit C, domain 1"/>
    <property type="match status" value="1"/>
</dbReference>
<feature type="compositionally biased region" description="Low complexity" evidence="7">
    <location>
        <begin position="648"/>
        <end position="667"/>
    </location>
</feature>
<dbReference type="Proteomes" id="UP000014500">
    <property type="component" value="Unassembled WGS sequence"/>
</dbReference>
<dbReference type="FunFam" id="3.20.20.140:FF:000076">
    <property type="entry name" value="Dihydropyrimidinase like 2"/>
    <property type="match status" value="1"/>
</dbReference>
<dbReference type="PANTHER" id="PTHR11647">
    <property type="entry name" value="HYDRANTOINASE/DIHYDROPYRIMIDINASE FAMILY MEMBER"/>
    <property type="match status" value="1"/>
</dbReference>
<dbReference type="STRING" id="126957.T1IR18"/>
<dbReference type="SUPFAM" id="SSF51338">
    <property type="entry name" value="Composite domain of metallo-dependent hydrolases"/>
    <property type="match status" value="2"/>
</dbReference>